<dbReference type="EMBL" id="JMSE01001212">
    <property type="protein sequence ID" value="KDN63554.1"/>
    <property type="molecule type" value="Genomic_DNA"/>
</dbReference>
<reference evidence="3" key="1">
    <citation type="journal article" date="2014" name="Genome Announc.">
        <title>Draft genome sequence of Colletotrichum sublineola, a destructive pathogen of cultivated sorghum.</title>
        <authorList>
            <person name="Baroncelli R."/>
            <person name="Sanz-Martin J.M."/>
            <person name="Rech G.E."/>
            <person name="Sukno S.A."/>
            <person name="Thon M.R."/>
        </authorList>
    </citation>
    <scope>NUCLEOTIDE SEQUENCE [LARGE SCALE GENOMIC DNA]</scope>
    <source>
        <strain evidence="3">TX430BB</strain>
    </source>
</reference>
<keyword evidence="3" id="KW-1185">Reference proteome</keyword>
<feature type="region of interest" description="Disordered" evidence="1">
    <location>
        <begin position="144"/>
        <end position="164"/>
    </location>
</feature>
<dbReference type="AlphaFoldDB" id="A0A066X7B1"/>
<sequence length="193" mass="21245">MSGREPRLGHPCGRGEKCSIAESTGLAQHGSTPSAPHAFYYLALWMDDLPRRESHVRPVFNLGIEPPASNSGGMAITHARRRCLWARPDARRRNCRMKGKGERAGRVFAEATGAMLVDSNPPEPFRHYAVTHWISVANRFSKATNPGRISPHKIPAKDRSPDEGPSIGLSFKQRSISIIAQPRNRHVRLAGAG</sequence>
<organism evidence="2 3">
    <name type="scientific">Colletotrichum sublineola</name>
    <name type="common">Sorghum anthracnose fungus</name>
    <dbReference type="NCBI Taxonomy" id="1173701"/>
    <lineage>
        <taxon>Eukaryota</taxon>
        <taxon>Fungi</taxon>
        <taxon>Dikarya</taxon>
        <taxon>Ascomycota</taxon>
        <taxon>Pezizomycotina</taxon>
        <taxon>Sordariomycetes</taxon>
        <taxon>Hypocreomycetidae</taxon>
        <taxon>Glomerellales</taxon>
        <taxon>Glomerellaceae</taxon>
        <taxon>Colletotrichum</taxon>
        <taxon>Colletotrichum graminicola species complex</taxon>
    </lineage>
</organism>
<evidence type="ECO:0000256" key="1">
    <source>
        <dbReference type="SAM" id="MobiDB-lite"/>
    </source>
</evidence>
<accession>A0A066X7B1</accession>
<comment type="caution">
    <text evidence="2">The sequence shown here is derived from an EMBL/GenBank/DDBJ whole genome shotgun (WGS) entry which is preliminary data.</text>
</comment>
<evidence type="ECO:0000313" key="3">
    <source>
        <dbReference type="Proteomes" id="UP000027238"/>
    </source>
</evidence>
<dbReference type="Proteomes" id="UP000027238">
    <property type="component" value="Unassembled WGS sequence"/>
</dbReference>
<name>A0A066X7B1_COLSU</name>
<evidence type="ECO:0000313" key="2">
    <source>
        <dbReference type="EMBL" id="KDN63554.1"/>
    </source>
</evidence>
<proteinExistence type="predicted"/>
<protein>
    <submittedName>
        <fullName evidence="2">Uncharacterized protein</fullName>
    </submittedName>
</protein>
<dbReference type="HOGENOM" id="CLU_1408664_0_0_1"/>
<gene>
    <name evidence="2" type="ORF">CSUB01_12148</name>
</gene>